<proteinExistence type="predicted"/>
<evidence type="ECO:0000259" key="10">
    <source>
        <dbReference type="PROSITE" id="PS50812"/>
    </source>
</evidence>
<feature type="compositionally biased region" description="Basic and acidic residues" evidence="8">
    <location>
        <begin position="810"/>
        <end position="825"/>
    </location>
</feature>
<feature type="compositionally biased region" description="Basic and acidic residues" evidence="8">
    <location>
        <begin position="837"/>
        <end position="846"/>
    </location>
</feature>
<dbReference type="Pfam" id="PF00856">
    <property type="entry name" value="SET"/>
    <property type="match status" value="1"/>
</dbReference>
<comment type="caution">
    <text evidence="12">The sequence shown here is derived from an EMBL/GenBank/DDBJ whole genome shotgun (WGS) entry which is preliminary data.</text>
</comment>
<dbReference type="InterPro" id="IPR000313">
    <property type="entry name" value="PWWP_dom"/>
</dbReference>
<dbReference type="SUPFAM" id="SSF82199">
    <property type="entry name" value="SET domain"/>
    <property type="match status" value="1"/>
</dbReference>
<dbReference type="GO" id="GO:0032259">
    <property type="term" value="P:methylation"/>
    <property type="evidence" value="ECO:0007669"/>
    <property type="project" value="UniProtKB-KW"/>
</dbReference>
<keyword evidence="6" id="KW-0949">S-adenosyl-L-methionine</keyword>
<evidence type="ECO:0000256" key="2">
    <source>
        <dbReference type="ARBA" id="ARBA00004286"/>
    </source>
</evidence>
<feature type="region of interest" description="Disordered" evidence="8">
    <location>
        <begin position="293"/>
        <end position="367"/>
    </location>
</feature>
<evidence type="ECO:0000256" key="4">
    <source>
        <dbReference type="ARBA" id="ARBA00022603"/>
    </source>
</evidence>
<feature type="region of interest" description="Disordered" evidence="8">
    <location>
        <begin position="1"/>
        <end position="21"/>
    </location>
</feature>
<evidence type="ECO:0000256" key="5">
    <source>
        <dbReference type="ARBA" id="ARBA00022679"/>
    </source>
</evidence>
<protein>
    <recommendedName>
        <fullName evidence="14">Histone-lysine N-methyltransferase</fullName>
    </recommendedName>
</protein>
<feature type="region of interest" description="Disordered" evidence="8">
    <location>
        <begin position="1302"/>
        <end position="1323"/>
    </location>
</feature>
<evidence type="ECO:0000256" key="6">
    <source>
        <dbReference type="ARBA" id="ARBA00022691"/>
    </source>
</evidence>
<dbReference type="PROSITE" id="PS50280">
    <property type="entry name" value="SET"/>
    <property type="match status" value="1"/>
</dbReference>
<feature type="compositionally biased region" description="Basic and acidic residues" evidence="8">
    <location>
        <begin position="381"/>
        <end position="391"/>
    </location>
</feature>
<dbReference type="Pfam" id="PF17907">
    <property type="entry name" value="AWS"/>
    <property type="match status" value="1"/>
</dbReference>
<dbReference type="PANTHER" id="PTHR22884">
    <property type="entry name" value="SET DOMAIN PROTEINS"/>
    <property type="match status" value="1"/>
</dbReference>
<dbReference type="PROSITE" id="PS51215">
    <property type="entry name" value="AWS"/>
    <property type="match status" value="1"/>
</dbReference>
<evidence type="ECO:0000313" key="12">
    <source>
        <dbReference type="EMBL" id="KAJ8905355.1"/>
    </source>
</evidence>
<reference evidence="12 13" key="1">
    <citation type="journal article" date="2023" name="Nat. Commun.">
        <title>Origin of minicircular mitochondrial genomes in red algae.</title>
        <authorList>
            <person name="Lee Y."/>
            <person name="Cho C.H."/>
            <person name="Lee Y.M."/>
            <person name="Park S.I."/>
            <person name="Yang J.H."/>
            <person name="West J.A."/>
            <person name="Bhattacharya D."/>
            <person name="Yoon H.S."/>
        </authorList>
    </citation>
    <scope>NUCLEOTIDE SEQUENCE [LARGE SCALE GENOMIC DNA]</scope>
    <source>
        <strain evidence="12 13">CCMP1338</strain>
        <tissue evidence="12">Whole cell</tissue>
    </source>
</reference>
<feature type="region of interest" description="Disordered" evidence="8">
    <location>
        <begin position="758"/>
        <end position="864"/>
    </location>
</feature>
<feature type="compositionally biased region" description="Acidic residues" evidence="8">
    <location>
        <begin position="300"/>
        <end position="315"/>
    </location>
</feature>
<evidence type="ECO:0000256" key="7">
    <source>
        <dbReference type="ARBA" id="ARBA00023242"/>
    </source>
</evidence>
<dbReference type="InterPro" id="IPR050777">
    <property type="entry name" value="SET2_Histone-Lys_MeTrsfase"/>
</dbReference>
<evidence type="ECO:0000313" key="13">
    <source>
        <dbReference type="Proteomes" id="UP001157974"/>
    </source>
</evidence>
<feature type="domain" description="SET" evidence="9">
    <location>
        <begin position="1109"/>
        <end position="1229"/>
    </location>
</feature>
<dbReference type="Pfam" id="PF00855">
    <property type="entry name" value="PWWP"/>
    <property type="match status" value="2"/>
</dbReference>
<comment type="subcellular location">
    <subcellularLocation>
        <location evidence="2">Chromosome</location>
    </subcellularLocation>
    <subcellularLocation>
        <location evidence="1">Nucleus</location>
    </subcellularLocation>
</comment>
<evidence type="ECO:0000256" key="8">
    <source>
        <dbReference type="SAM" id="MobiDB-lite"/>
    </source>
</evidence>
<evidence type="ECO:0000259" key="11">
    <source>
        <dbReference type="PROSITE" id="PS51215"/>
    </source>
</evidence>
<keyword evidence="13" id="KW-1185">Reference proteome</keyword>
<dbReference type="GO" id="GO:0005694">
    <property type="term" value="C:chromosome"/>
    <property type="evidence" value="ECO:0007669"/>
    <property type="project" value="UniProtKB-SubCell"/>
</dbReference>
<dbReference type="InterPro" id="IPR046341">
    <property type="entry name" value="SET_dom_sf"/>
</dbReference>
<evidence type="ECO:0000259" key="9">
    <source>
        <dbReference type="PROSITE" id="PS50280"/>
    </source>
</evidence>
<feature type="region of interest" description="Disordered" evidence="8">
    <location>
        <begin position="47"/>
        <end position="76"/>
    </location>
</feature>
<dbReference type="GO" id="GO:0042054">
    <property type="term" value="F:histone methyltransferase activity"/>
    <property type="evidence" value="ECO:0007669"/>
    <property type="project" value="InterPro"/>
</dbReference>
<feature type="compositionally biased region" description="Basic residues" evidence="8">
    <location>
        <begin position="1312"/>
        <end position="1323"/>
    </location>
</feature>
<feature type="compositionally biased region" description="Basic and acidic residues" evidence="8">
    <location>
        <begin position="157"/>
        <end position="186"/>
    </location>
</feature>
<dbReference type="Gene3D" id="2.170.270.10">
    <property type="entry name" value="SET domain"/>
    <property type="match status" value="1"/>
</dbReference>
<evidence type="ECO:0008006" key="14">
    <source>
        <dbReference type="Google" id="ProtNLM"/>
    </source>
</evidence>
<dbReference type="InterPro" id="IPR001214">
    <property type="entry name" value="SET_dom"/>
</dbReference>
<keyword evidence="3" id="KW-0158">Chromosome</keyword>
<dbReference type="CDD" id="cd05162">
    <property type="entry name" value="PWWP"/>
    <property type="match status" value="1"/>
</dbReference>
<feature type="compositionally biased region" description="Basic and acidic residues" evidence="8">
    <location>
        <begin position="626"/>
        <end position="636"/>
    </location>
</feature>
<feature type="domain" description="PWWP" evidence="10">
    <location>
        <begin position="658"/>
        <end position="707"/>
    </location>
</feature>
<feature type="compositionally biased region" description="Basic and acidic residues" evidence="8">
    <location>
        <begin position="763"/>
        <end position="772"/>
    </location>
</feature>
<dbReference type="InterPro" id="IPR006560">
    <property type="entry name" value="AWS_dom"/>
</dbReference>
<dbReference type="SUPFAM" id="SSF63748">
    <property type="entry name" value="Tudor/PWWP/MBT"/>
    <property type="match status" value="2"/>
</dbReference>
<feature type="domain" description="AWS" evidence="11">
    <location>
        <begin position="1057"/>
        <end position="1107"/>
    </location>
</feature>
<feature type="domain" description="PWWP" evidence="10">
    <location>
        <begin position="892"/>
        <end position="943"/>
    </location>
</feature>
<dbReference type="SMART" id="SM00570">
    <property type="entry name" value="AWS"/>
    <property type="match status" value="1"/>
</dbReference>
<name>A0AAV8US21_9RHOD</name>
<feature type="compositionally biased region" description="Basic and acidic residues" evidence="8">
    <location>
        <begin position="193"/>
        <end position="208"/>
    </location>
</feature>
<feature type="compositionally biased region" description="Basic and acidic residues" evidence="8">
    <location>
        <begin position="399"/>
        <end position="409"/>
    </location>
</feature>
<keyword evidence="5" id="KW-0808">Transferase</keyword>
<feature type="compositionally biased region" description="Polar residues" evidence="8">
    <location>
        <begin position="848"/>
        <end position="858"/>
    </location>
</feature>
<feature type="region of interest" description="Disordered" evidence="8">
    <location>
        <begin position="98"/>
        <end position="223"/>
    </location>
</feature>
<keyword evidence="4" id="KW-0489">Methyltransferase</keyword>
<dbReference type="Gene3D" id="2.30.30.140">
    <property type="match status" value="2"/>
</dbReference>
<dbReference type="GO" id="GO:0005634">
    <property type="term" value="C:nucleus"/>
    <property type="evidence" value="ECO:0007669"/>
    <property type="project" value="UniProtKB-SubCell"/>
</dbReference>
<evidence type="ECO:0000256" key="1">
    <source>
        <dbReference type="ARBA" id="ARBA00004123"/>
    </source>
</evidence>
<gene>
    <name evidence="12" type="ORF">NDN08_001862</name>
</gene>
<dbReference type="PROSITE" id="PS50812">
    <property type="entry name" value="PWWP"/>
    <property type="match status" value="2"/>
</dbReference>
<feature type="compositionally biased region" description="Basic and acidic residues" evidence="8">
    <location>
        <begin position="783"/>
        <end position="803"/>
    </location>
</feature>
<dbReference type="SMART" id="SM00317">
    <property type="entry name" value="SET"/>
    <property type="match status" value="1"/>
</dbReference>
<evidence type="ECO:0000256" key="3">
    <source>
        <dbReference type="ARBA" id="ARBA00022454"/>
    </source>
</evidence>
<organism evidence="12 13">
    <name type="scientific">Rhodosorus marinus</name>
    <dbReference type="NCBI Taxonomy" id="101924"/>
    <lineage>
        <taxon>Eukaryota</taxon>
        <taxon>Rhodophyta</taxon>
        <taxon>Stylonematophyceae</taxon>
        <taxon>Stylonematales</taxon>
        <taxon>Stylonemataceae</taxon>
        <taxon>Rhodosorus</taxon>
    </lineage>
</organism>
<keyword evidence="7" id="KW-0539">Nucleus</keyword>
<accession>A0AAV8US21</accession>
<feature type="region of interest" description="Disordered" evidence="8">
    <location>
        <begin position="614"/>
        <end position="636"/>
    </location>
</feature>
<feature type="region of interest" description="Disordered" evidence="8">
    <location>
        <begin position="523"/>
        <end position="546"/>
    </location>
</feature>
<dbReference type="Proteomes" id="UP001157974">
    <property type="component" value="Unassembled WGS sequence"/>
</dbReference>
<sequence>MGRREDRGRYSHSERLAECKGKDEQVAVPGADLPPISAIRKLINIEKASNDRANANARNRGRRPHEVGLKSYSARETPEFQSLGGLNFWPLGSRQESIFMAKQQAGPDNDRPPTPPGLLGAGDLDDLPVPRKRPQPSNSKSEKNTTAERLTTFPSAKVKDDQLSRSQRATERATCSFHRERSELVHRQNAPNRAERSFSRRSSSERKTAPVSPPTRRGDRRENHSILVRTNTNAAPPIEARDIPKRRSRRTPLRVQVLTSQIAEPLVDSEGGSEDSCREYGPRTFPLSVNVLARGHEPEGPSEDGELVDEIDTGAEDWHPRPSPKAKPSTMPSNGDLLLDSDPVDGFNSRDVQNLSTPDLMDLPRPPRRERLGQVLNADFETDHFGAEPVRKPVGSNEEVPRSGEEHPRASRMVRASSRCTLERGGDRPHKRLRVNVVTTESKPEPLPNDSDQSMEEVPSPGAYIRVEVVVRPSRSQENRHSYEGSEPVVLIGEPVDLPRDVKHVAEADVPLGSSIVKEEAEEDRVFGASKGKKQPVADEDGEVVAKTEPLKIEELIPEEDYDSEELLLSERNANKWRNESDASNSELEFVNRTGWATDGVFSQVTEEKSPVGAFDISPTAKSKKERPMEKLRSDKASGSSVLATFLESRQCEIKATERRIVWGKIKGNGRWPLQISKRTQMPGVDKVLSKNQFFVALFGTGEVYWMSHNDKTIVQWKEGVRKGWADPSRRKSAQYLGALEDVRRFLGTDDDERLQFSTARRNSSDVPKEGPTKPASGSSALNKKDVQKKPERRPRESSRMIDEAGSSEDSPKTTDSRVSKEKKPSRGSGVQRKSSNQREKPRLEDYSSPSNTASPGSLDNDETFTLADPAQLNIDFAQLVSQRWITEEAEKERVMWGKVRGHAHWPVQLVHAKNTKVVSKVPRPSPHHCCAMFFGTIEIAWLRKDSEVISWIDGIQRGFQNHGKNQVLFQAALSQVAAFLEPTVKNVPYGWWSRPDYLTERESMSESWIWPQDLEVFREEEFRLPNEMMKERRPKFRMIRRNIYPPKRRIRRLPKDEIPNCECPCTPGKEPRCGEDCMNRMMRLTCDPLTCPSGDSCSNKAFQFLERPNIRPVYIGNGKGWGVVACEHIKKGTFTAEYVGEIIGVEECERRLWECKYRGETDYYMMELSSDTIIDARDKGGVARLINSSCDPNCEALMWQDAATNETRIGIFAIRDIELGEELAYDYGFQDFGVNQSFRCRCDAADCRKWLDAKPERLKRRGERVTVERDGELVRATITAYEPATKSYQVTYKDKVVESIPGPELEPSLKKTAKSKRKKSRK</sequence>
<feature type="region of interest" description="Disordered" evidence="8">
    <location>
        <begin position="380"/>
        <end position="458"/>
    </location>
</feature>
<dbReference type="EMBL" id="JAMWBK010000005">
    <property type="protein sequence ID" value="KAJ8905355.1"/>
    <property type="molecule type" value="Genomic_DNA"/>
</dbReference>